<keyword evidence="2" id="KW-1185">Reference proteome</keyword>
<dbReference type="AlphaFoldDB" id="A0A6H0SLN9"/>
<accession>A0A6H0SLN9</accession>
<name>A0A6H0SLN9_9MICC</name>
<gene>
    <name evidence="1" type="ORF">D3791_09010</name>
</gene>
<dbReference type="RefSeq" id="WP_172511960.1">
    <property type="nucleotide sequence ID" value="NZ_CP032549.1"/>
</dbReference>
<dbReference type="EMBL" id="CP032549">
    <property type="protein sequence ID" value="QIV87255.1"/>
    <property type="molecule type" value="Genomic_DNA"/>
</dbReference>
<reference evidence="1 2" key="1">
    <citation type="submission" date="2018-09" db="EMBL/GenBank/DDBJ databases">
        <title>Glutamicibacter mishrai S5-52T (LMG 29155T = KCTC 39846T).</title>
        <authorList>
            <person name="Das S.K."/>
        </authorList>
    </citation>
    <scope>NUCLEOTIDE SEQUENCE [LARGE SCALE GENOMIC DNA]</scope>
    <source>
        <strain evidence="1 2">S5-52</strain>
    </source>
</reference>
<evidence type="ECO:0000313" key="1">
    <source>
        <dbReference type="EMBL" id="QIV87255.1"/>
    </source>
</evidence>
<protein>
    <submittedName>
        <fullName evidence="1">DUF222 domain-containing protein</fullName>
    </submittedName>
</protein>
<organism evidence="1 2">
    <name type="scientific">Glutamicibacter mishrai</name>
    <dbReference type="NCBI Taxonomy" id="1775880"/>
    <lineage>
        <taxon>Bacteria</taxon>
        <taxon>Bacillati</taxon>
        <taxon>Actinomycetota</taxon>
        <taxon>Actinomycetes</taxon>
        <taxon>Micrococcales</taxon>
        <taxon>Micrococcaceae</taxon>
        <taxon>Glutamicibacter</taxon>
    </lineage>
</organism>
<sequence>MPEAKAHGDGLHPAVTQEDFETHLLQLQDDLAWIEDHGSTTERLQAIAGLESLASSANYKQASLSYQVEKDVVRDHEERGVNLDDQTRGAASSVAMARRQSPKGFRNYLTNCRVLMEDTPNLATAFAHGEFTERQIMAILNELQTVKAQRRTEFDDFYGENPDMFENMGPKRIKDTVRKFTLSYNSDQVSKEQKTVEESRYARMDIDTTKGCIKLTAMYPLLPGMGLKNYLDKESRRLKKKGDERTLDQIRADILHSYMMAGEPSKMPINLQVGVIMTDRALFQGEREPAYLEGYGYMPAQDVRAWIGGHQIDNELTFEEMEAKLTPDHVEQIEVLTELARFYTAPGDQDLIAMDSKARIFPENLKKFIRVRDRHCRTPFCDGIVEETDHVKQHARGGKTSAYNGCGRCEICNKAKEAAGWFELTLMKGPHTMLINPVSSTSYRSTAPPATGLVHKPFPHLMSDSRWFEELKGKLGGPGFAKPTAA</sequence>
<evidence type="ECO:0000313" key="2">
    <source>
        <dbReference type="Proteomes" id="UP000502331"/>
    </source>
</evidence>
<proteinExistence type="predicted"/>
<dbReference type="Proteomes" id="UP000502331">
    <property type="component" value="Chromosome"/>
</dbReference>